<reference evidence="2" key="1">
    <citation type="submission" date="2025-08" db="UniProtKB">
        <authorList>
            <consortium name="Ensembl"/>
        </authorList>
    </citation>
    <scope>IDENTIFICATION</scope>
</reference>
<dbReference type="Gene3D" id="3.40.50.300">
    <property type="entry name" value="P-loop containing nucleotide triphosphate hydrolases"/>
    <property type="match status" value="1"/>
</dbReference>
<evidence type="ECO:0000259" key="1">
    <source>
        <dbReference type="SMART" id="SM00382"/>
    </source>
</evidence>
<keyword evidence="3" id="KW-1185">Reference proteome</keyword>
<dbReference type="Proteomes" id="UP000694388">
    <property type="component" value="Unplaced"/>
</dbReference>
<dbReference type="GO" id="GO:0006261">
    <property type="term" value="P:DNA-templated DNA replication"/>
    <property type="evidence" value="ECO:0007669"/>
    <property type="project" value="TreeGrafter"/>
</dbReference>
<dbReference type="GO" id="GO:0000731">
    <property type="term" value="P:DNA synthesis involved in DNA repair"/>
    <property type="evidence" value="ECO:0007669"/>
    <property type="project" value="TreeGrafter"/>
</dbReference>
<evidence type="ECO:0000313" key="2">
    <source>
        <dbReference type="Ensembl" id="ENSEBUP00000020454.1"/>
    </source>
</evidence>
<dbReference type="Pfam" id="PF00004">
    <property type="entry name" value="AAA"/>
    <property type="match status" value="1"/>
</dbReference>
<sequence length="312" mass="33845">MAGAGTLCPVCSTCIHSSDINAHLDRCLLRADARPKKARLDKSACIDNTKKAGISRDRTLLSMFQSTKEHSQVPGGEENVDTDGVLSPNGSTLVTSASVNSNVSVSGPKNARMDFKPLAERLRPETLDDVIGQDKAFGANTLLRTLIEGNEIPSIVFWGPPGCGKTSLAHVIANLCRRRGNTRFVTHSATSATTANIREVIRQAQNEQRLCQRKTILFIDEIHRFNKSQQDTFLPHIENGTITLIGATTENPSFEINGALLSRCRVVVLDKLSVEAVEKILHRAVHSLGASIVNSATDEIEGEFMHPEAAGK</sequence>
<dbReference type="SUPFAM" id="SSF52540">
    <property type="entry name" value="P-loop containing nucleoside triphosphate hydrolases"/>
    <property type="match status" value="1"/>
</dbReference>
<dbReference type="GO" id="GO:0008047">
    <property type="term" value="F:enzyme activator activity"/>
    <property type="evidence" value="ECO:0007669"/>
    <property type="project" value="TreeGrafter"/>
</dbReference>
<dbReference type="PANTHER" id="PTHR13779:SF7">
    <property type="entry name" value="ATPASE WRNIP1"/>
    <property type="match status" value="1"/>
</dbReference>
<dbReference type="Gene3D" id="3.30.160.60">
    <property type="entry name" value="Classic Zinc Finger"/>
    <property type="match status" value="1"/>
</dbReference>
<dbReference type="AlphaFoldDB" id="A0A8C4WYX1"/>
<protein>
    <recommendedName>
        <fullName evidence="1">AAA+ ATPase domain-containing protein</fullName>
    </recommendedName>
</protein>
<dbReference type="InterPro" id="IPR027417">
    <property type="entry name" value="P-loop_NTPase"/>
</dbReference>
<dbReference type="SMART" id="SM00382">
    <property type="entry name" value="AAA"/>
    <property type="match status" value="1"/>
</dbReference>
<dbReference type="GO" id="GO:0016887">
    <property type="term" value="F:ATP hydrolysis activity"/>
    <property type="evidence" value="ECO:0007669"/>
    <property type="project" value="InterPro"/>
</dbReference>
<dbReference type="Ensembl" id="ENSEBUT00000021030.1">
    <property type="protein sequence ID" value="ENSEBUP00000020454.1"/>
    <property type="gene ID" value="ENSEBUG00000012671.1"/>
</dbReference>
<dbReference type="GO" id="GO:0005634">
    <property type="term" value="C:nucleus"/>
    <property type="evidence" value="ECO:0007669"/>
    <property type="project" value="TreeGrafter"/>
</dbReference>
<dbReference type="InterPro" id="IPR003959">
    <property type="entry name" value="ATPase_AAA_core"/>
</dbReference>
<reference evidence="2" key="2">
    <citation type="submission" date="2025-09" db="UniProtKB">
        <authorList>
            <consortium name="Ensembl"/>
        </authorList>
    </citation>
    <scope>IDENTIFICATION</scope>
</reference>
<organism evidence="2 3">
    <name type="scientific">Eptatretus burgeri</name>
    <name type="common">Inshore hagfish</name>
    <dbReference type="NCBI Taxonomy" id="7764"/>
    <lineage>
        <taxon>Eukaryota</taxon>
        <taxon>Metazoa</taxon>
        <taxon>Chordata</taxon>
        <taxon>Craniata</taxon>
        <taxon>Vertebrata</taxon>
        <taxon>Cyclostomata</taxon>
        <taxon>Myxini</taxon>
        <taxon>Myxiniformes</taxon>
        <taxon>Myxinidae</taxon>
        <taxon>Eptatretinae</taxon>
        <taxon>Eptatretus</taxon>
    </lineage>
</organism>
<dbReference type="GeneTree" id="ENSGT00390000008538"/>
<proteinExistence type="predicted"/>
<feature type="domain" description="AAA+ ATPase" evidence="1">
    <location>
        <begin position="151"/>
        <end position="272"/>
    </location>
</feature>
<name>A0A8C4WYX1_EPTBU</name>
<dbReference type="CDD" id="cd00009">
    <property type="entry name" value="AAA"/>
    <property type="match status" value="1"/>
</dbReference>
<dbReference type="FunFam" id="3.40.50.300:FF:000137">
    <property type="entry name" value="Replication-associated recombination protein A"/>
    <property type="match status" value="1"/>
</dbReference>
<accession>A0A8C4WYX1</accession>
<dbReference type="GO" id="GO:0017116">
    <property type="term" value="F:single-stranded DNA helicase activity"/>
    <property type="evidence" value="ECO:0007669"/>
    <property type="project" value="TreeGrafter"/>
</dbReference>
<dbReference type="InterPro" id="IPR051314">
    <property type="entry name" value="AAA_ATPase_RarA/MGS1/WRNIP1"/>
</dbReference>
<dbReference type="PANTHER" id="PTHR13779">
    <property type="entry name" value="WERNER HELICASE-INTERACTING PROTEIN 1 FAMILY MEMBER"/>
    <property type="match status" value="1"/>
</dbReference>
<dbReference type="GO" id="GO:0005524">
    <property type="term" value="F:ATP binding"/>
    <property type="evidence" value="ECO:0007669"/>
    <property type="project" value="InterPro"/>
</dbReference>
<evidence type="ECO:0000313" key="3">
    <source>
        <dbReference type="Proteomes" id="UP000694388"/>
    </source>
</evidence>
<dbReference type="InterPro" id="IPR003593">
    <property type="entry name" value="AAA+_ATPase"/>
</dbReference>